<dbReference type="InterPro" id="IPR023584">
    <property type="entry name" value="Ribosome_recyc_fac_dom"/>
</dbReference>
<dbReference type="CDD" id="cd00520">
    <property type="entry name" value="RRF"/>
    <property type="match status" value="1"/>
</dbReference>
<dbReference type="Proteomes" id="UP000179023">
    <property type="component" value="Unassembled WGS sequence"/>
</dbReference>
<dbReference type="GO" id="GO:0006415">
    <property type="term" value="P:translational termination"/>
    <property type="evidence" value="ECO:0007669"/>
    <property type="project" value="UniProtKB-UniRule"/>
</dbReference>
<comment type="similarity">
    <text evidence="1 3">Belongs to the RRF family.</text>
</comment>
<dbReference type="GO" id="GO:0043023">
    <property type="term" value="F:ribosomal large subunit binding"/>
    <property type="evidence" value="ECO:0007669"/>
    <property type="project" value="TreeGrafter"/>
</dbReference>
<evidence type="ECO:0000313" key="6">
    <source>
        <dbReference type="EMBL" id="OGZ98466.1"/>
    </source>
</evidence>
<dbReference type="SUPFAM" id="SSF55194">
    <property type="entry name" value="Ribosome recycling factor, RRF"/>
    <property type="match status" value="1"/>
</dbReference>
<evidence type="ECO:0000259" key="5">
    <source>
        <dbReference type="Pfam" id="PF01765"/>
    </source>
</evidence>
<dbReference type="GO" id="GO:0005737">
    <property type="term" value="C:cytoplasm"/>
    <property type="evidence" value="ECO:0007669"/>
    <property type="project" value="UniProtKB-SubCell"/>
</dbReference>
<accession>A0A1G2KG77</accession>
<dbReference type="Gene3D" id="3.30.1360.40">
    <property type="match status" value="1"/>
</dbReference>
<dbReference type="FunFam" id="3.30.1360.40:FF:000001">
    <property type="entry name" value="Ribosome-recycling factor"/>
    <property type="match status" value="1"/>
</dbReference>
<name>A0A1G2KG77_9BACT</name>
<dbReference type="PANTHER" id="PTHR20982:SF3">
    <property type="entry name" value="MITOCHONDRIAL RIBOSOME RECYCLING FACTOR PSEUDO 1"/>
    <property type="match status" value="1"/>
</dbReference>
<evidence type="ECO:0000313" key="7">
    <source>
        <dbReference type="Proteomes" id="UP000179023"/>
    </source>
</evidence>
<protein>
    <recommendedName>
        <fullName evidence="3">Ribosome-recycling factor</fullName>
        <shortName evidence="3">RRF</shortName>
    </recommendedName>
    <alternativeName>
        <fullName evidence="3">Ribosome-releasing factor</fullName>
    </alternativeName>
</protein>
<organism evidence="6 7">
    <name type="scientific">Candidatus Sungbacteria bacterium RIFCSPHIGHO2_02_FULL_47_11</name>
    <dbReference type="NCBI Taxonomy" id="1802270"/>
    <lineage>
        <taxon>Bacteria</taxon>
        <taxon>Candidatus Sungiibacteriota</taxon>
    </lineage>
</organism>
<comment type="subcellular location">
    <subcellularLocation>
        <location evidence="3">Cytoplasm</location>
    </subcellularLocation>
</comment>
<comment type="function">
    <text evidence="3">Responsible for the release of ribosomes from messenger RNA at the termination of protein biosynthesis. May increase the efficiency of translation by recycling ribosomes from one round of translation to another.</text>
</comment>
<keyword evidence="3" id="KW-0963">Cytoplasm</keyword>
<dbReference type="Gene3D" id="1.10.132.20">
    <property type="entry name" value="Ribosome-recycling factor"/>
    <property type="match status" value="1"/>
</dbReference>
<evidence type="ECO:0000256" key="1">
    <source>
        <dbReference type="ARBA" id="ARBA00005912"/>
    </source>
</evidence>
<feature type="domain" description="Ribosome recycling factor" evidence="5">
    <location>
        <begin position="20"/>
        <end position="183"/>
    </location>
</feature>
<keyword evidence="4" id="KW-0175">Coiled coil</keyword>
<sequence length="185" mass="20976">MNSIIMAELKQKLEKIIEGLKSDTASLRTGRATPALVEDLEVEYYGSKTPLKAVASISSPEPRSLVIQSWDKNAVQAIEKAIQSSSLGLNPVTDREAIRLSIPPLTEERRRELAKMLGKHLEQARIRVRQERESALKEVDRKEKAKEISEDEKFRQKNEIQKTVDEVNKKIEEIGGAKEREIMTV</sequence>
<dbReference type="EMBL" id="MHQI01000064">
    <property type="protein sequence ID" value="OGZ98466.1"/>
    <property type="molecule type" value="Genomic_DNA"/>
</dbReference>
<evidence type="ECO:0000256" key="3">
    <source>
        <dbReference type="HAMAP-Rule" id="MF_00040"/>
    </source>
</evidence>
<dbReference type="InterPro" id="IPR002661">
    <property type="entry name" value="Ribosome_recyc_fac"/>
</dbReference>
<evidence type="ECO:0000256" key="2">
    <source>
        <dbReference type="ARBA" id="ARBA00022917"/>
    </source>
</evidence>
<dbReference type="PANTHER" id="PTHR20982">
    <property type="entry name" value="RIBOSOME RECYCLING FACTOR"/>
    <property type="match status" value="1"/>
</dbReference>
<dbReference type="HAMAP" id="MF_00040">
    <property type="entry name" value="RRF"/>
    <property type="match status" value="1"/>
</dbReference>
<dbReference type="InterPro" id="IPR036191">
    <property type="entry name" value="RRF_sf"/>
</dbReference>
<dbReference type="NCBIfam" id="TIGR00496">
    <property type="entry name" value="frr"/>
    <property type="match status" value="1"/>
</dbReference>
<feature type="coiled-coil region" evidence="4">
    <location>
        <begin position="125"/>
        <end position="152"/>
    </location>
</feature>
<proteinExistence type="inferred from homology"/>
<reference evidence="6 7" key="1">
    <citation type="journal article" date="2016" name="Nat. Commun.">
        <title>Thousands of microbial genomes shed light on interconnected biogeochemical processes in an aquifer system.</title>
        <authorList>
            <person name="Anantharaman K."/>
            <person name="Brown C.T."/>
            <person name="Hug L.A."/>
            <person name="Sharon I."/>
            <person name="Castelle C.J."/>
            <person name="Probst A.J."/>
            <person name="Thomas B.C."/>
            <person name="Singh A."/>
            <person name="Wilkins M.J."/>
            <person name="Karaoz U."/>
            <person name="Brodie E.L."/>
            <person name="Williams K.H."/>
            <person name="Hubbard S.S."/>
            <person name="Banfield J.F."/>
        </authorList>
    </citation>
    <scope>NUCLEOTIDE SEQUENCE [LARGE SCALE GENOMIC DNA]</scope>
</reference>
<comment type="caution">
    <text evidence="6">The sequence shown here is derived from an EMBL/GenBank/DDBJ whole genome shotgun (WGS) entry which is preliminary data.</text>
</comment>
<keyword evidence="2 3" id="KW-0648">Protein biosynthesis</keyword>
<dbReference type="AlphaFoldDB" id="A0A1G2KG77"/>
<dbReference type="Pfam" id="PF01765">
    <property type="entry name" value="RRF"/>
    <property type="match status" value="1"/>
</dbReference>
<evidence type="ECO:0000256" key="4">
    <source>
        <dbReference type="SAM" id="Coils"/>
    </source>
</evidence>
<gene>
    <name evidence="3" type="primary">frr</name>
    <name evidence="6" type="ORF">A3C07_02545</name>
</gene>
<dbReference type="STRING" id="1802270.A3C07_02545"/>